<reference evidence="2 3" key="1">
    <citation type="submission" date="2023-03" db="EMBL/GenBank/DDBJ databases">
        <title>Draft genome sequence of Streptomyces sp. RB6PN23 isolated from peat swamp forest in Thailand.</title>
        <authorList>
            <person name="Klaysubun C."/>
            <person name="Duangmal K."/>
        </authorList>
    </citation>
    <scope>NUCLEOTIDE SEQUENCE [LARGE SCALE GENOMIC DNA]</scope>
    <source>
        <strain evidence="2 3">RB6PN23</strain>
    </source>
</reference>
<name>A0ABT5ZDA9_9ACTN</name>
<evidence type="ECO:0000313" key="2">
    <source>
        <dbReference type="EMBL" id="MDF3287762.1"/>
    </source>
</evidence>
<comment type="caution">
    <text evidence="2">The sequence shown here is derived from an EMBL/GenBank/DDBJ whole genome shotgun (WGS) entry which is preliminary data.</text>
</comment>
<feature type="chain" id="PRO_5047020068" description="Chaplin" evidence="1">
    <location>
        <begin position="24"/>
        <end position="68"/>
    </location>
</feature>
<keyword evidence="3" id="KW-1185">Reference proteome</keyword>
<accession>A0ABT5ZDA9</accession>
<evidence type="ECO:0000313" key="3">
    <source>
        <dbReference type="Proteomes" id="UP001216579"/>
    </source>
</evidence>
<gene>
    <name evidence="2" type="ORF">P3G67_00620</name>
</gene>
<evidence type="ECO:0000256" key="1">
    <source>
        <dbReference type="SAM" id="SignalP"/>
    </source>
</evidence>
<proteinExistence type="predicted"/>
<dbReference type="RefSeq" id="WP_276091651.1">
    <property type="nucleotide sequence ID" value="NZ_JARJBC010000001.1"/>
</dbReference>
<organism evidence="2 3">
    <name type="scientific">Streptomyces silvisoli</name>
    <dbReference type="NCBI Taxonomy" id="3034235"/>
    <lineage>
        <taxon>Bacteria</taxon>
        <taxon>Bacillati</taxon>
        <taxon>Actinomycetota</taxon>
        <taxon>Actinomycetes</taxon>
        <taxon>Kitasatosporales</taxon>
        <taxon>Streptomycetaceae</taxon>
        <taxon>Streptomyces</taxon>
    </lineage>
</organism>
<dbReference type="Proteomes" id="UP001216579">
    <property type="component" value="Unassembled WGS sequence"/>
</dbReference>
<feature type="signal peptide" evidence="1">
    <location>
        <begin position="1"/>
        <end position="23"/>
    </location>
</feature>
<protein>
    <recommendedName>
        <fullName evidence="4">Chaplin</fullName>
    </recommendedName>
</protein>
<sequence>MSIRKSTATAALAAAMTIGAAGAASATAHHGPNDHKISSPKGVAGLVSVVPNLQVLSPTVSESGNDAN</sequence>
<keyword evidence="1" id="KW-0732">Signal</keyword>
<evidence type="ECO:0008006" key="4">
    <source>
        <dbReference type="Google" id="ProtNLM"/>
    </source>
</evidence>
<dbReference type="EMBL" id="JARJBC010000001">
    <property type="protein sequence ID" value="MDF3287762.1"/>
    <property type="molecule type" value="Genomic_DNA"/>
</dbReference>